<feature type="compositionally biased region" description="Polar residues" evidence="1">
    <location>
        <begin position="107"/>
        <end position="126"/>
    </location>
</feature>
<evidence type="ECO:0000313" key="2">
    <source>
        <dbReference type="EnsemblMetazoa" id="MDOA012633-PA"/>
    </source>
</evidence>
<dbReference type="eggNOG" id="ENOG502T037">
    <property type="taxonomic scope" value="Eukaryota"/>
</dbReference>
<feature type="region of interest" description="Disordered" evidence="1">
    <location>
        <begin position="192"/>
        <end position="316"/>
    </location>
</feature>
<dbReference type="VEuPathDB" id="VectorBase:MDOA012633"/>
<feature type="compositionally biased region" description="Polar residues" evidence="1">
    <location>
        <begin position="703"/>
        <end position="718"/>
    </location>
</feature>
<feature type="compositionally biased region" description="Low complexity" evidence="1">
    <location>
        <begin position="31"/>
        <end position="48"/>
    </location>
</feature>
<dbReference type="KEGG" id="mde:101890031"/>
<gene>
    <name evidence="2" type="primary">101890031</name>
</gene>
<reference evidence="2" key="1">
    <citation type="submission" date="2021-01" db="UniProtKB">
        <authorList>
            <consortium name="EnsemblMetazoa"/>
        </authorList>
    </citation>
    <scope>IDENTIFICATION</scope>
    <source>
        <strain evidence="2">Aabys</strain>
    </source>
</reference>
<feature type="compositionally biased region" description="Acidic residues" evidence="1">
    <location>
        <begin position="848"/>
        <end position="858"/>
    </location>
</feature>
<feature type="compositionally biased region" description="Low complexity" evidence="1">
    <location>
        <begin position="519"/>
        <end position="548"/>
    </location>
</feature>
<feature type="compositionally biased region" description="Acidic residues" evidence="1">
    <location>
        <begin position="680"/>
        <end position="701"/>
    </location>
</feature>
<feature type="compositionally biased region" description="Polar residues" evidence="1">
    <location>
        <begin position="193"/>
        <end position="203"/>
    </location>
</feature>
<feature type="region of interest" description="Disordered" evidence="1">
    <location>
        <begin position="27"/>
        <end position="79"/>
    </location>
</feature>
<feature type="region of interest" description="Disordered" evidence="1">
    <location>
        <begin position="958"/>
        <end position="984"/>
    </location>
</feature>
<dbReference type="VEuPathDB" id="VectorBase:MDOMA2_010679"/>
<feature type="compositionally biased region" description="Acidic residues" evidence="1">
    <location>
        <begin position="249"/>
        <end position="262"/>
    </location>
</feature>
<feature type="compositionally biased region" description="Polar residues" evidence="1">
    <location>
        <begin position="894"/>
        <end position="922"/>
    </location>
</feature>
<accession>A0A1I8N8D0</accession>
<feature type="compositionally biased region" description="Polar residues" evidence="1">
    <location>
        <begin position="567"/>
        <end position="595"/>
    </location>
</feature>
<feature type="region of interest" description="Disordered" evidence="1">
    <location>
        <begin position="494"/>
        <end position="636"/>
    </location>
</feature>
<feature type="region of interest" description="Disordered" evidence="1">
    <location>
        <begin position="340"/>
        <end position="369"/>
    </location>
</feature>
<protein>
    <submittedName>
        <fullName evidence="2">Uncharacterized protein</fullName>
    </submittedName>
</protein>
<feature type="compositionally biased region" description="Polar residues" evidence="1">
    <location>
        <begin position="859"/>
        <end position="869"/>
    </location>
</feature>
<evidence type="ECO:0000256" key="1">
    <source>
        <dbReference type="SAM" id="MobiDB-lite"/>
    </source>
</evidence>
<sequence length="1165" mass="126615">MRCGKKLNKTTTDIKKTRSCVVRLEKLSHESFSPNTSPTNTSRRSLNSLTKQQSRNNKRDSQTTEIPGMGATPKQLTAGVAAAQSREGKTIKGGPIKKRITSNILQTTPQQKQSANMSTIRSSQKIKSVPKAVNRSNTRVATPASKAATPARDETPTPTIAAGRSRRAIKPNPKYASEDMVTPKMVRNVGVTHASSAKSQATADSKRRKNSTSSDDFYNRNSEDEYEEDGAHNLHDDVKGDKAYKVDEKEESMESDISELEEEVSKRSAKTRGRPRRSDIQTGPQQSNATNKSSNQQQTPGGNIRRLIQTPGSTVRTAPTQLQQLRRSLQSANAQRNQNLLAGSGSGAQKRKLAAVTDPNDSDSDDGGTYTVARKQMLVTTSSGLKLRMPVKENSSASNTQAASKPRIVTGQKIVGNSESRLSLNGGNRSLHTQLIDRKRIIESNKISNDAGNSRTNMKIVTNKQNQQTASGVGNKPRSVTNAQTVSVHQKNILGSGVTNITRVPRTSSPKPFSRKEAAANSSTTKNNNSATHGSSSSSGPGSSQSQQRKLAGGPGTKPIDKLKSALASSVTTASPASLSHTKASQSNKTTTSPMAQAQSSGNAAATSASVSTPTDEDNNEMAANDDSPNSTMDDFETMPTFTIVNVNDIINKKGDVLITKANKNSASKPAVLELTESISLDDDEDDVGDGDGDDEDEDNDAVNKSNRGNNSRRQTSLKVPGKLKKPSPAQNNKASGEQRKRLPLARSTGNDDDTPLAVNKQTRTVAKPSPPAPRTHTNAKPQILNHRLGMRNNARVTAKMSSTTTSSNPDKPAPRILNSVVAKKTQPVKPMITNLDDSAEESFPLSLDEEETEDEAESQQNAPDNDSANYPLMDIDDNEDTESQNSDREEEPVTTTKALTPRDQQLNAASRNTTTKKSPSPAQRKKRLPQNTQTSPVAVTSNKKRILTPIAAKENSLAATNQQVGDTKAPSSLVTPQTRKQPPEKVVISKQGDKIIKKITCFETWYVINMPIEPKRPTLIKNQLDMPLINLANNAKSIQLPNDLWNCKVTLYELSATTLAKGTFVTYMGDLEEYNIGEEDRGKYQPSCVMFRRAIENRQLSRMPYDRAVIFKNKTFSTNIEGKNIRLVGAPSIINSERDIEILLEIVDTLTLQSDFVEYATILQ</sequence>
<dbReference type="AlphaFoldDB" id="A0A1I8N8D0"/>
<proteinExistence type="predicted"/>
<dbReference type="RefSeq" id="XP_005181463.2">
    <property type="nucleotide sequence ID" value="XM_005181406.4"/>
</dbReference>
<organism evidence="2">
    <name type="scientific">Musca domestica</name>
    <name type="common">House fly</name>
    <dbReference type="NCBI Taxonomy" id="7370"/>
    <lineage>
        <taxon>Eukaryota</taxon>
        <taxon>Metazoa</taxon>
        <taxon>Ecdysozoa</taxon>
        <taxon>Arthropoda</taxon>
        <taxon>Hexapoda</taxon>
        <taxon>Insecta</taxon>
        <taxon>Pterygota</taxon>
        <taxon>Neoptera</taxon>
        <taxon>Endopterygota</taxon>
        <taxon>Diptera</taxon>
        <taxon>Brachycera</taxon>
        <taxon>Muscomorpha</taxon>
        <taxon>Muscoidea</taxon>
        <taxon>Muscidae</taxon>
        <taxon>Musca</taxon>
    </lineage>
</organism>
<dbReference type="EnsemblMetazoa" id="MDOA012633-RA">
    <property type="protein sequence ID" value="MDOA012633-PA"/>
    <property type="gene ID" value="MDOA012633"/>
</dbReference>
<feature type="compositionally biased region" description="Low complexity" evidence="1">
    <location>
        <begin position="596"/>
        <end position="613"/>
    </location>
</feature>
<feature type="compositionally biased region" description="Polar residues" evidence="1">
    <location>
        <begin position="497"/>
        <end position="511"/>
    </location>
</feature>
<feature type="compositionally biased region" description="Acidic residues" evidence="1">
    <location>
        <begin position="875"/>
        <end position="893"/>
    </location>
</feature>
<feature type="compositionally biased region" description="Polar residues" evidence="1">
    <location>
        <begin position="280"/>
        <end position="301"/>
    </location>
</feature>
<feature type="compositionally biased region" description="Polar residues" evidence="1">
    <location>
        <begin position="930"/>
        <end position="942"/>
    </location>
</feature>
<feature type="compositionally biased region" description="Polar residues" evidence="1">
    <location>
        <begin position="958"/>
        <end position="981"/>
    </location>
</feature>
<feature type="compositionally biased region" description="Basic and acidic residues" evidence="1">
    <location>
        <begin position="217"/>
        <end position="248"/>
    </location>
</feature>
<feature type="region of interest" description="Disordered" evidence="1">
    <location>
        <begin position="107"/>
        <end position="161"/>
    </location>
</feature>
<dbReference type="OrthoDB" id="7791654at2759"/>
<name>A0A1I8N8D0_MUSDO</name>
<feature type="region of interest" description="Disordered" evidence="1">
    <location>
        <begin position="676"/>
        <end position="946"/>
    </location>
</feature>
<feature type="compositionally biased region" description="Polar residues" evidence="1">
    <location>
        <begin position="800"/>
        <end position="810"/>
    </location>
</feature>